<comment type="subcellular location">
    <subcellularLocation>
        <location evidence="1">Mitochondrion outer membrane</location>
        <topology evidence="1">Single-pass membrane protein</topology>
    </subcellularLocation>
</comment>
<evidence type="ECO:0000313" key="12">
    <source>
        <dbReference type="EMBL" id="CAD7285673.1"/>
    </source>
</evidence>
<dbReference type="PANTHER" id="PTHR46208:SF1">
    <property type="entry name" value="MITOCHONDRIAL IMPORT RECEPTOR SUBUNIT TOM70"/>
    <property type="match status" value="1"/>
</dbReference>
<keyword evidence="8 11" id="KW-0472">Membrane</keyword>
<organism evidence="12">
    <name type="scientific">Notodromas monacha</name>
    <dbReference type="NCBI Taxonomy" id="399045"/>
    <lineage>
        <taxon>Eukaryota</taxon>
        <taxon>Metazoa</taxon>
        <taxon>Ecdysozoa</taxon>
        <taxon>Arthropoda</taxon>
        <taxon>Crustacea</taxon>
        <taxon>Oligostraca</taxon>
        <taxon>Ostracoda</taxon>
        <taxon>Podocopa</taxon>
        <taxon>Podocopida</taxon>
        <taxon>Cypridocopina</taxon>
        <taxon>Cypridoidea</taxon>
        <taxon>Cyprididae</taxon>
        <taxon>Notodromas</taxon>
    </lineage>
</organism>
<dbReference type="GO" id="GO:0008320">
    <property type="term" value="F:protein transmembrane transporter activity"/>
    <property type="evidence" value="ECO:0007669"/>
    <property type="project" value="TreeGrafter"/>
</dbReference>
<keyword evidence="3" id="KW-0677">Repeat</keyword>
<keyword evidence="2 11" id="KW-0812">Transmembrane</keyword>
<accession>A0A7R9C445</accession>
<evidence type="ECO:0000256" key="9">
    <source>
        <dbReference type="ARBA" id="ARBA00038030"/>
    </source>
</evidence>
<evidence type="ECO:0000256" key="11">
    <source>
        <dbReference type="SAM" id="Phobius"/>
    </source>
</evidence>
<dbReference type="OrthoDB" id="2335338at2759"/>
<reference evidence="12" key="1">
    <citation type="submission" date="2020-11" db="EMBL/GenBank/DDBJ databases">
        <authorList>
            <person name="Tran Van P."/>
        </authorList>
    </citation>
    <scope>NUCLEOTIDE SEQUENCE</scope>
</reference>
<dbReference type="Pfam" id="PF07719">
    <property type="entry name" value="TPR_2"/>
    <property type="match status" value="1"/>
</dbReference>
<dbReference type="SMART" id="SM00028">
    <property type="entry name" value="TPR"/>
    <property type="match status" value="1"/>
</dbReference>
<evidence type="ECO:0000256" key="10">
    <source>
        <dbReference type="PROSITE-ProRule" id="PRU00339"/>
    </source>
</evidence>
<dbReference type="Gene3D" id="1.25.40.10">
    <property type="entry name" value="Tetratricopeptide repeat domain"/>
    <property type="match status" value="1"/>
</dbReference>
<evidence type="ECO:0000256" key="1">
    <source>
        <dbReference type="ARBA" id="ARBA00004572"/>
    </source>
</evidence>
<dbReference type="InterPro" id="IPR013105">
    <property type="entry name" value="TPR_2"/>
</dbReference>
<dbReference type="InterPro" id="IPR011990">
    <property type="entry name" value="TPR-like_helical_dom_sf"/>
</dbReference>
<feature type="repeat" description="TPR" evidence="10">
    <location>
        <begin position="86"/>
        <end position="119"/>
    </location>
</feature>
<comment type="similarity">
    <text evidence="9">Belongs to the Tom70 family.</text>
</comment>
<proteinExistence type="inferred from homology"/>
<sequence length="140" mass="15478">MSPLSFLKIDAAEAALNESRTAKWKLALALGVPFVAVLGACYYWSRSDSKKQYAKKLRKAVDDSNKLHFPAPGNDSASKVSGPDLAEAVSRRGNTLYRSGMYAEALEEFTKAIDMCPHSAKRDLAILYRNRASCYEQLVI</sequence>
<dbReference type="PROSITE" id="PS50005">
    <property type="entry name" value="TPR"/>
    <property type="match status" value="1"/>
</dbReference>
<gene>
    <name evidence="12" type="ORF">NMOB1V02_LOCUS13275</name>
</gene>
<dbReference type="EMBL" id="OA901541">
    <property type="protein sequence ID" value="CAD7285673.1"/>
    <property type="molecule type" value="Genomic_DNA"/>
</dbReference>
<feature type="non-terminal residue" evidence="12">
    <location>
        <position position="1"/>
    </location>
</feature>
<dbReference type="GO" id="GO:0005741">
    <property type="term" value="C:mitochondrial outer membrane"/>
    <property type="evidence" value="ECO:0007669"/>
    <property type="project" value="UniProtKB-SubCell"/>
</dbReference>
<dbReference type="EMBL" id="CAJPEX010019504">
    <property type="protein sequence ID" value="CAG0925825.1"/>
    <property type="molecule type" value="Genomic_DNA"/>
</dbReference>
<feature type="transmembrane region" description="Helical" evidence="11">
    <location>
        <begin position="26"/>
        <end position="45"/>
    </location>
</feature>
<evidence type="ECO:0000256" key="7">
    <source>
        <dbReference type="ARBA" id="ARBA00023128"/>
    </source>
</evidence>
<evidence type="ECO:0000256" key="3">
    <source>
        <dbReference type="ARBA" id="ARBA00022737"/>
    </source>
</evidence>
<evidence type="ECO:0000256" key="2">
    <source>
        <dbReference type="ARBA" id="ARBA00022692"/>
    </source>
</evidence>
<dbReference type="AlphaFoldDB" id="A0A7R9C445"/>
<keyword evidence="7" id="KW-0496">Mitochondrion</keyword>
<dbReference type="GO" id="GO:0030150">
    <property type="term" value="P:protein import into mitochondrial matrix"/>
    <property type="evidence" value="ECO:0007669"/>
    <property type="project" value="TreeGrafter"/>
</dbReference>
<evidence type="ECO:0000256" key="8">
    <source>
        <dbReference type="ARBA" id="ARBA00023136"/>
    </source>
</evidence>
<evidence type="ECO:0008006" key="14">
    <source>
        <dbReference type="Google" id="ProtNLM"/>
    </source>
</evidence>
<keyword evidence="13" id="KW-1185">Reference proteome</keyword>
<protein>
    <recommendedName>
        <fullName evidence="14">Mitochondrial import receptor subunit TOM70</fullName>
    </recommendedName>
</protein>
<name>A0A7R9C445_9CRUS</name>
<dbReference type="SUPFAM" id="SSF48452">
    <property type="entry name" value="TPR-like"/>
    <property type="match status" value="1"/>
</dbReference>
<keyword evidence="6 11" id="KW-1133">Transmembrane helix</keyword>
<evidence type="ECO:0000256" key="6">
    <source>
        <dbReference type="ARBA" id="ARBA00022989"/>
    </source>
</evidence>
<dbReference type="Proteomes" id="UP000678499">
    <property type="component" value="Unassembled WGS sequence"/>
</dbReference>
<evidence type="ECO:0000256" key="4">
    <source>
        <dbReference type="ARBA" id="ARBA00022787"/>
    </source>
</evidence>
<keyword evidence="4" id="KW-1000">Mitochondrion outer membrane</keyword>
<dbReference type="GO" id="GO:0045039">
    <property type="term" value="P:protein insertion into mitochondrial inner membrane"/>
    <property type="evidence" value="ECO:0007669"/>
    <property type="project" value="TreeGrafter"/>
</dbReference>
<dbReference type="GO" id="GO:0030943">
    <property type="term" value="F:mitochondrion targeting sequence binding"/>
    <property type="evidence" value="ECO:0007669"/>
    <property type="project" value="TreeGrafter"/>
</dbReference>
<evidence type="ECO:0000313" key="13">
    <source>
        <dbReference type="Proteomes" id="UP000678499"/>
    </source>
</evidence>
<keyword evidence="5 10" id="KW-0802">TPR repeat</keyword>
<dbReference type="PANTHER" id="PTHR46208">
    <property type="entry name" value="MITOCHONDRIAL IMPORT RECEPTOR SUBUNIT TOM70"/>
    <property type="match status" value="1"/>
</dbReference>
<evidence type="ECO:0000256" key="5">
    <source>
        <dbReference type="ARBA" id="ARBA00022803"/>
    </source>
</evidence>
<dbReference type="InterPro" id="IPR019734">
    <property type="entry name" value="TPR_rpt"/>
</dbReference>